<dbReference type="AlphaFoldDB" id="A0AAD5XAQ1"/>
<organism evidence="1 2">
    <name type="scientific">Physocladia obscura</name>
    <dbReference type="NCBI Taxonomy" id="109957"/>
    <lineage>
        <taxon>Eukaryota</taxon>
        <taxon>Fungi</taxon>
        <taxon>Fungi incertae sedis</taxon>
        <taxon>Chytridiomycota</taxon>
        <taxon>Chytridiomycota incertae sedis</taxon>
        <taxon>Chytridiomycetes</taxon>
        <taxon>Chytridiales</taxon>
        <taxon>Chytriomycetaceae</taxon>
        <taxon>Physocladia</taxon>
    </lineage>
</organism>
<protein>
    <submittedName>
        <fullName evidence="1">Uncharacterized protein</fullName>
    </submittedName>
</protein>
<reference evidence="1" key="1">
    <citation type="submission" date="2020-05" db="EMBL/GenBank/DDBJ databases">
        <title>Phylogenomic resolution of chytrid fungi.</title>
        <authorList>
            <person name="Stajich J.E."/>
            <person name="Amses K."/>
            <person name="Simmons R."/>
            <person name="Seto K."/>
            <person name="Myers J."/>
            <person name="Bonds A."/>
            <person name="Quandt C.A."/>
            <person name="Barry K."/>
            <person name="Liu P."/>
            <person name="Grigoriev I."/>
            <person name="Longcore J.E."/>
            <person name="James T.Y."/>
        </authorList>
    </citation>
    <scope>NUCLEOTIDE SEQUENCE</scope>
    <source>
        <strain evidence="1">JEL0513</strain>
    </source>
</reference>
<keyword evidence="2" id="KW-1185">Reference proteome</keyword>
<gene>
    <name evidence="1" type="ORF">HK100_008162</name>
</gene>
<proteinExistence type="predicted"/>
<accession>A0AAD5XAQ1</accession>
<dbReference type="EMBL" id="JADGJH010003927">
    <property type="protein sequence ID" value="KAJ3088063.1"/>
    <property type="molecule type" value="Genomic_DNA"/>
</dbReference>
<evidence type="ECO:0000313" key="2">
    <source>
        <dbReference type="Proteomes" id="UP001211907"/>
    </source>
</evidence>
<comment type="caution">
    <text evidence="1">The sequence shown here is derived from an EMBL/GenBank/DDBJ whole genome shotgun (WGS) entry which is preliminary data.</text>
</comment>
<name>A0AAD5XAQ1_9FUNG</name>
<evidence type="ECO:0000313" key="1">
    <source>
        <dbReference type="EMBL" id="KAJ3088063.1"/>
    </source>
</evidence>
<sequence length="138" mass="15553">MEQILYNVPRHYETLIKIYTSMLLFIYPHSRCGETLERIDVPAHLSHHFACSLTASTSFGAFLIDARHLCRIFSQTNFLDIPAPFHAAALTSLAVSMQAQKSFHDAVNAAMDALEVIRKDRHSNVNRAKEVRNAIATL</sequence>
<dbReference type="Proteomes" id="UP001211907">
    <property type="component" value="Unassembled WGS sequence"/>
</dbReference>
<feature type="non-terminal residue" evidence="1">
    <location>
        <position position="138"/>
    </location>
</feature>